<sequence>MKKRNKILFFTISIFLLFIFYVNSYADEKTSTFPTEMTITIGKEEYTLFCKLDEFLKNGWKLSERRFNMDPTRTEYWYEVRYTLSCKENGTKLIPWGTAIRTLEKNGSYLEVEIENRSDTIAKIEDSTVEGILILSKHIKEEVKLKNGLSLQNFKVEELWKDGNPQKYLFSEGWTVSPTDYLEELGCFVEYFHRAVEQRPQEATFYYDEKDRLFGIRIYNGVGGNQVE</sequence>
<accession>A0AB73BWB3</accession>
<evidence type="ECO:0000313" key="1">
    <source>
        <dbReference type="EMBL" id="KDE63327.1"/>
    </source>
</evidence>
<gene>
    <name evidence="1" type="ORF">FUSO3_05590</name>
</gene>
<dbReference type="EMBL" id="JAAC01000084">
    <property type="protein sequence ID" value="KDE63327.1"/>
    <property type="molecule type" value="Genomic_DNA"/>
</dbReference>
<protein>
    <submittedName>
        <fullName evidence="1">Uncharacterized protein</fullName>
    </submittedName>
</protein>
<dbReference type="AlphaFoldDB" id="A0AB73BWB3"/>
<proteinExistence type="predicted"/>
<comment type="caution">
    <text evidence="1">The sequence shown here is derived from an EMBL/GenBank/DDBJ whole genome shotgun (WGS) entry which is preliminary data.</text>
</comment>
<evidence type="ECO:0000313" key="2">
    <source>
        <dbReference type="Proteomes" id="UP000027473"/>
    </source>
</evidence>
<reference evidence="1 2" key="1">
    <citation type="submission" date="2014-01" db="EMBL/GenBank/DDBJ databases">
        <title>Comparative genomics of Fusobacterium necrophorum wild isolates.</title>
        <authorList>
            <person name="Kittichotirat W."/>
            <person name="Bumgarner R.E."/>
            <person name="Lawrence P."/>
        </authorList>
    </citation>
    <scope>NUCLEOTIDE SEQUENCE [LARGE SCALE GENOMIC DNA]</scope>
    <source>
        <strain evidence="1 2">BL</strain>
    </source>
</reference>
<name>A0AB73BWB3_9FUSO</name>
<dbReference type="Proteomes" id="UP000027473">
    <property type="component" value="Unassembled WGS sequence"/>
</dbReference>
<dbReference type="RefSeq" id="WP_035933077.1">
    <property type="nucleotide sequence ID" value="NZ_JAAC01000084.1"/>
</dbReference>
<organism evidence="1 2">
    <name type="scientific">Fusobacterium necrophorum BL</name>
    <dbReference type="NCBI Taxonomy" id="1441732"/>
    <lineage>
        <taxon>Bacteria</taxon>
        <taxon>Fusobacteriati</taxon>
        <taxon>Fusobacteriota</taxon>
        <taxon>Fusobacteriia</taxon>
        <taxon>Fusobacteriales</taxon>
        <taxon>Fusobacteriaceae</taxon>
        <taxon>Fusobacterium</taxon>
    </lineage>
</organism>